<dbReference type="Gene3D" id="3.40.190.10">
    <property type="entry name" value="Periplasmic binding protein-like II"/>
    <property type="match status" value="2"/>
</dbReference>
<evidence type="ECO:0000256" key="1">
    <source>
        <dbReference type="ARBA" id="ARBA00008520"/>
    </source>
</evidence>
<feature type="chain" id="PRO_5045669892" evidence="3">
    <location>
        <begin position="28"/>
        <end position="439"/>
    </location>
</feature>
<proteinExistence type="inferred from homology"/>
<comment type="similarity">
    <text evidence="1">Belongs to the bacterial solute-binding protein 1 family.</text>
</comment>
<comment type="caution">
    <text evidence="4">The sequence shown here is derived from an EMBL/GenBank/DDBJ whole genome shotgun (WGS) entry which is preliminary data.</text>
</comment>
<keyword evidence="5" id="KW-1185">Reference proteome</keyword>
<dbReference type="InterPro" id="IPR050490">
    <property type="entry name" value="Bact_solute-bd_prot1"/>
</dbReference>
<dbReference type="Proteomes" id="UP000642819">
    <property type="component" value="Unassembled WGS sequence"/>
</dbReference>
<dbReference type="RefSeq" id="WP_189348234.1">
    <property type="nucleotide sequence ID" value="NZ_BMXK01000001.1"/>
</dbReference>
<feature type="signal peptide" evidence="3">
    <location>
        <begin position="1"/>
        <end position="27"/>
    </location>
</feature>
<reference evidence="5" key="1">
    <citation type="journal article" date="2019" name="Int. J. Syst. Evol. Microbiol.">
        <title>The Global Catalogue of Microorganisms (GCM) 10K type strain sequencing project: providing services to taxonomists for standard genome sequencing and annotation.</title>
        <authorList>
            <consortium name="The Broad Institute Genomics Platform"/>
            <consortium name="The Broad Institute Genome Sequencing Center for Infectious Disease"/>
            <person name="Wu L."/>
            <person name="Ma J."/>
        </authorList>
    </citation>
    <scope>NUCLEOTIDE SEQUENCE [LARGE SCALE GENOMIC DNA]</scope>
    <source>
        <strain evidence="5">KCTC 19466</strain>
    </source>
</reference>
<dbReference type="PANTHER" id="PTHR43649:SF29">
    <property type="entry name" value="OSMOPROTECTIVE COMPOUNDS-BINDING PROTEIN GGTB"/>
    <property type="match status" value="1"/>
</dbReference>
<dbReference type="Pfam" id="PF01547">
    <property type="entry name" value="SBP_bac_1"/>
    <property type="match status" value="1"/>
</dbReference>
<evidence type="ECO:0000256" key="2">
    <source>
        <dbReference type="ARBA" id="ARBA00022448"/>
    </source>
</evidence>
<gene>
    <name evidence="4" type="primary">yurO</name>
    <name evidence="4" type="ORF">GCM10008096_01930</name>
</gene>
<keyword evidence="3" id="KW-0732">Signal</keyword>
<evidence type="ECO:0000313" key="4">
    <source>
        <dbReference type="EMBL" id="GHC99597.1"/>
    </source>
</evidence>
<accession>A0ABQ3GAC5</accession>
<dbReference type="SUPFAM" id="SSF53850">
    <property type="entry name" value="Periplasmic binding protein-like II"/>
    <property type="match status" value="1"/>
</dbReference>
<protein>
    <submittedName>
        <fullName evidence="4">Sugar ABC transporter substrate-binding protein</fullName>
    </submittedName>
</protein>
<dbReference type="EMBL" id="BMXK01000001">
    <property type="protein sequence ID" value="GHC99597.1"/>
    <property type="molecule type" value="Genomic_DNA"/>
</dbReference>
<dbReference type="PROSITE" id="PS51257">
    <property type="entry name" value="PROKAR_LIPOPROTEIN"/>
    <property type="match status" value="1"/>
</dbReference>
<dbReference type="InterPro" id="IPR006059">
    <property type="entry name" value="SBP"/>
</dbReference>
<name>A0ABQ3GAC5_9MICC</name>
<evidence type="ECO:0000313" key="5">
    <source>
        <dbReference type="Proteomes" id="UP000642819"/>
    </source>
</evidence>
<dbReference type="PANTHER" id="PTHR43649">
    <property type="entry name" value="ARABINOSE-BINDING PROTEIN-RELATED"/>
    <property type="match status" value="1"/>
</dbReference>
<organism evidence="4 5">
    <name type="scientific">Zhihengliuella salsuginis</name>
    <dbReference type="NCBI Taxonomy" id="578222"/>
    <lineage>
        <taxon>Bacteria</taxon>
        <taxon>Bacillati</taxon>
        <taxon>Actinomycetota</taxon>
        <taxon>Actinomycetes</taxon>
        <taxon>Micrococcales</taxon>
        <taxon>Micrococcaceae</taxon>
        <taxon>Zhihengliuella</taxon>
    </lineage>
</organism>
<sequence>MRRNRTIPLAATAAAALIALTACGGGAAEPAADVTAEPVYEGKLSLLTKFAGEPLETYFDDLATAYEAEHPEVEIELIQETDQSIKDKTKTLTASGALPDVYFTWAGDWAENFVGGGLAADLTDLIAPGTEWGDRFGKASLSAFEYDGKFYGVPLYNNGKFMGYSKAAFAEAGVEVPTNFDELIDSCGPLREAGYEPIAFGNKDGWPALHYLQQLFAYNVPSDVLHADFDPETAEWTDPGYVRSLEQFKTLVNECTDSGSGTNGVLYTTAQEALAGGRAAMYYQEVLEFDTVTVEDAKLSTEDFGIFPLPAPADAAGDPNAVEGSPEGYLINAKSPQAALAADFMKFVTEPENAKTLSSSPYGQPSTVIGAVTEETSSKAVFEGITQVNEASQLVVWLDTITVPEVADAWLAGGEAIISGSSTPEEVLESVRAANADAK</sequence>
<keyword evidence="2" id="KW-0813">Transport</keyword>
<evidence type="ECO:0000256" key="3">
    <source>
        <dbReference type="SAM" id="SignalP"/>
    </source>
</evidence>